<evidence type="ECO:0000256" key="1">
    <source>
        <dbReference type="ARBA" id="ARBA00001954"/>
    </source>
</evidence>
<comment type="caution">
    <text evidence="9">The sequence shown here is derived from an EMBL/GenBank/DDBJ whole genome shotgun (WGS) entry which is preliminary data.</text>
</comment>
<evidence type="ECO:0000256" key="6">
    <source>
        <dbReference type="ARBA" id="ARBA00023033"/>
    </source>
</evidence>
<dbReference type="RefSeq" id="WP_005177209.1">
    <property type="nucleotide sequence ID" value="NZ_BANR01000019.1"/>
</dbReference>
<dbReference type="Pfam" id="PF00351">
    <property type="entry name" value="Biopterin_H"/>
    <property type="match status" value="1"/>
</dbReference>
<dbReference type="EMBL" id="BANR01000019">
    <property type="protein sequence ID" value="GAC50031.1"/>
    <property type="molecule type" value="Genomic_DNA"/>
</dbReference>
<dbReference type="PANTHER" id="PTHR11473:SF24">
    <property type="entry name" value="PHENYLALANINE-4-HYDROXYLASE"/>
    <property type="match status" value="1"/>
</dbReference>
<dbReference type="AlphaFoldDB" id="L7KNG9"/>
<evidence type="ECO:0000256" key="5">
    <source>
        <dbReference type="ARBA" id="ARBA00023004"/>
    </source>
</evidence>
<evidence type="ECO:0000256" key="3">
    <source>
        <dbReference type="ARBA" id="ARBA00022723"/>
    </source>
</evidence>
<dbReference type="SUPFAM" id="SSF56534">
    <property type="entry name" value="Aromatic aminoacid monoxygenases, catalytic and oligomerization domains"/>
    <property type="match status" value="1"/>
</dbReference>
<keyword evidence="5 7" id="KW-0408">Iron</keyword>
<feature type="binding site" evidence="7">
    <location>
        <position position="177"/>
    </location>
    <ligand>
        <name>Fe cation</name>
        <dbReference type="ChEBI" id="CHEBI:24875"/>
    </ligand>
</feature>
<dbReference type="PANTHER" id="PTHR11473">
    <property type="entry name" value="AROMATIC AMINO ACID HYDROXYLASE"/>
    <property type="match status" value="1"/>
</dbReference>
<dbReference type="Proteomes" id="UP000010988">
    <property type="component" value="Unassembled WGS sequence"/>
</dbReference>
<evidence type="ECO:0000256" key="4">
    <source>
        <dbReference type="ARBA" id="ARBA00023002"/>
    </source>
</evidence>
<evidence type="ECO:0000256" key="7">
    <source>
        <dbReference type="PIRSR" id="PIRSR601273-2"/>
    </source>
</evidence>
<organism evidence="9 10">
    <name type="scientific">Gordonia aichiensis NBRC 108223</name>
    <dbReference type="NCBI Taxonomy" id="1220583"/>
    <lineage>
        <taxon>Bacteria</taxon>
        <taxon>Bacillati</taxon>
        <taxon>Actinomycetota</taxon>
        <taxon>Actinomycetes</taxon>
        <taxon>Mycobacteriales</taxon>
        <taxon>Gordoniaceae</taxon>
        <taxon>Gordonia</taxon>
    </lineage>
</organism>
<dbReference type="InterPro" id="IPR001273">
    <property type="entry name" value="ArAA_hydroxylase"/>
</dbReference>
<dbReference type="PROSITE" id="PS51410">
    <property type="entry name" value="BH4_AAA_HYDROXYL_2"/>
    <property type="match status" value="1"/>
</dbReference>
<dbReference type="GO" id="GO:0009072">
    <property type="term" value="P:aromatic amino acid metabolic process"/>
    <property type="evidence" value="ECO:0007669"/>
    <property type="project" value="InterPro"/>
</dbReference>
<evidence type="ECO:0000313" key="9">
    <source>
        <dbReference type="EMBL" id="GAC50031.1"/>
    </source>
</evidence>
<reference evidence="9 10" key="1">
    <citation type="submission" date="2012-12" db="EMBL/GenBank/DDBJ databases">
        <title>Whole genome shotgun sequence of Gordonia aichiensis NBRC 108223.</title>
        <authorList>
            <person name="Isaki-Nakamura S."/>
            <person name="Hosoyama A."/>
            <person name="Tsuchikane K."/>
            <person name="Ando Y."/>
            <person name="Baba S."/>
            <person name="Ohji S."/>
            <person name="Hamada M."/>
            <person name="Tamura T."/>
            <person name="Yamazoe A."/>
            <person name="Yamazaki S."/>
            <person name="Fujita N."/>
        </authorList>
    </citation>
    <scope>NUCLEOTIDE SEQUENCE [LARGE SCALE GENOMIC DNA]</scope>
    <source>
        <strain evidence="9 10">NBRC 108223</strain>
    </source>
</reference>
<keyword evidence="3 7" id="KW-0479">Metal-binding</keyword>
<keyword evidence="10" id="KW-1185">Reference proteome</keyword>
<dbReference type="InterPro" id="IPR036329">
    <property type="entry name" value="Aro-AA_hydroxylase_C_sf"/>
</dbReference>
<evidence type="ECO:0000256" key="2">
    <source>
        <dbReference type="ARBA" id="ARBA00009712"/>
    </source>
</evidence>
<feature type="binding site" evidence="7">
    <location>
        <position position="136"/>
    </location>
    <ligand>
        <name>Fe cation</name>
        <dbReference type="ChEBI" id="CHEBI:24875"/>
    </ligand>
</feature>
<name>L7KNG9_9ACTN</name>
<comment type="cofactor">
    <cofactor evidence="1 7">
        <name>Fe(2+)</name>
        <dbReference type="ChEBI" id="CHEBI:29033"/>
    </cofactor>
</comment>
<protein>
    <submittedName>
        <fullName evidence="9">Putative aromatic amino acid hydroxylase</fullName>
    </submittedName>
</protein>
<gene>
    <name evidence="9" type="ORF">GOACH_19_00350</name>
</gene>
<dbReference type="STRING" id="1220583.GOACH_19_00350"/>
<feature type="domain" description="Biopterin-dependent aromatic amino acid hydroxylase family profile" evidence="8">
    <location>
        <begin position="1"/>
        <end position="253"/>
    </location>
</feature>
<evidence type="ECO:0000259" key="8">
    <source>
        <dbReference type="PROSITE" id="PS51410"/>
    </source>
</evidence>
<feature type="binding site" evidence="7">
    <location>
        <position position="131"/>
    </location>
    <ligand>
        <name>Fe cation</name>
        <dbReference type="ChEBI" id="CHEBI:24875"/>
    </ligand>
</feature>
<proteinExistence type="inferred from homology"/>
<dbReference type="GO" id="GO:0016714">
    <property type="term" value="F:oxidoreductase activity, acting on paired donors, with incorporation or reduction of molecular oxygen, reduced pteridine as one donor, and incorporation of one atom of oxygen"/>
    <property type="evidence" value="ECO:0007669"/>
    <property type="project" value="InterPro"/>
</dbReference>
<dbReference type="GO" id="GO:0005506">
    <property type="term" value="F:iron ion binding"/>
    <property type="evidence" value="ECO:0007669"/>
    <property type="project" value="InterPro"/>
</dbReference>
<dbReference type="OrthoDB" id="9780502at2"/>
<keyword evidence="6" id="KW-0503">Monooxygenase</keyword>
<comment type="similarity">
    <text evidence="2">Belongs to the biopterin-dependent aromatic amino acid hydroxylase family.</text>
</comment>
<dbReference type="InterPro" id="IPR036951">
    <property type="entry name" value="ArAA_hydroxylase_sf"/>
</dbReference>
<sequence length="253" mass="28070">MTTTADIRAERERVCSAYEAGGPLPWFEYSEEEDALWTQIFGVLAGKHEQFGCARYLSAARLVQLPTEHIPQLREVSESLWSLTRFRLAPAIGSLSGPQFYNPMADGILHATPFIRPAAQKDFSPEPDIIHEIVGHAVMLADPDFAELYRRFGRAASATRSDQLRTALARLFWFTMEVGAVMEEGRLRVCGAALLSSASAMESLADGDLREFRIDDILASEIDDGVHRPALFVAESIDAMLAEVRHFLEGVVD</sequence>
<dbReference type="Gene3D" id="1.10.800.10">
    <property type="entry name" value="Aromatic amino acid hydroxylase"/>
    <property type="match status" value="1"/>
</dbReference>
<keyword evidence="4" id="KW-0560">Oxidoreductase</keyword>
<evidence type="ECO:0000313" key="10">
    <source>
        <dbReference type="Proteomes" id="UP000010988"/>
    </source>
</evidence>
<dbReference type="eggNOG" id="COG3186">
    <property type="taxonomic scope" value="Bacteria"/>
</dbReference>
<dbReference type="InterPro" id="IPR019774">
    <property type="entry name" value="Aromatic-AA_hydroxylase_C"/>
</dbReference>
<accession>L7KNG9</accession>